<feature type="domain" description="Sulfatase N-terminal" evidence="4">
    <location>
        <begin position="37"/>
        <end position="348"/>
    </location>
</feature>
<sequence length="443" mass="50102" precursor="true">MSDYQTLKLLRTLLPLFFAISAGSASWALEKASSTQPNIVFILADDVGREVLGCYGGTSYQTPHLDKLANDGIRFEHCYSMPVCHPSRTTLVSGKYPRNNGYPAWGSYPDNLESKTFAQILKRAGYKTAIAGKWQLCMMNKKRDHAARLGFEQSSLFGWHEGARYHDPFIYQNGELLEGTEEKYGPDLYVDFLIDFIEKNQQGPFFAYYSMALCHDVTDDLKEPVPYGPRGRYDNFAEMADQMDEEIGKLIAALDRMKLRENTLILFTTDNGTPKKSKLTYDENGKFTYENVVSEFHGAMIPGGKGDLTDWGTRVPLIANWTGHIEGDQVCDDLIDFSDFLPTFAEIASADLPEDLTLDGQSFAKRITSGIASPRQWVSAEGRGNKYFYKDHTWKLYKDGRFFNCEKDPFEKKPLNVTELEEDAEATYSALSKLISNSDEIKE</sequence>
<proteinExistence type="inferred from homology"/>
<dbReference type="EC" id="3.1.6.1" evidence="5"/>
<feature type="chain" id="PRO_5023056711" evidence="3">
    <location>
        <begin position="28"/>
        <end position="443"/>
    </location>
</feature>
<organism evidence="5 6">
    <name type="scientific">Rubinisphaera italica</name>
    <dbReference type="NCBI Taxonomy" id="2527969"/>
    <lineage>
        <taxon>Bacteria</taxon>
        <taxon>Pseudomonadati</taxon>
        <taxon>Planctomycetota</taxon>
        <taxon>Planctomycetia</taxon>
        <taxon>Planctomycetales</taxon>
        <taxon>Planctomycetaceae</taxon>
        <taxon>Rubinisphaera</taxon>
    </lineage>
</organism>
<dbReference type="GO" id="GO:0004065">
    <property type="term" value="F:arylsulfatase activity"/>
    <property type="evidence" value="ECO:0007669"/>
    <property type="project" value="UniProtKB-EC"/>
</dbReference>
<comment type="caution">
    <text evidence="5">The sequence shown here is derived from an EMBL/GenBank/DDBJ whole genome shotgun (WGS) entry which is preliminary data.</text>
</comment>
<dbReference type="InterPro" id="IPR050738">
    <property type="entry name" value="Sulfatase"/>
</dbReference>
<evidence type="ECO:0000313" key="6">
    <source>
        <dbReference type="Proteomes" id="UP000316095"/>
    </source>
</evidence>
<dbReference type="RefSeq" id="WP_146503102.1">
    <property type="nucleotide sequence ID" value="NZ_SJPG01000001.1"/>
</dbReference>
<dbReference type="PANTHER" id="PTHR42693:SF53">
    <property type="entry name" value="ENDO-4-O-SULFATASE"/>
    <property type="match status" value="1"/>
</dbReference>
<evidence type="ECO:0000313" key="5">
    <source>
        <dbReference type="EMBL" id="TWT61069.1"/>
    </source>
</evidence>
<feature type="signal peptide" evidence="3">
    <location>
        <begin position="1"/>
        <end position="27"/>
    </location>
</feature>
<name>A0A5C5XEI4_9PLAN</name>
<evidence type="ECO:0000256" key="1">
    <source>
        <dbReference type="ARBA" id="ARBA00008779"/>
    </source>
</evidence>
<keyword evidence="2 5" id="KW-0378">Hydrolase</keyword>
<keyword evidence="3" id="KW-0732">Signal</keyword>
<dbReference type="Gene3D" id="3.40.720.10">
    <property type="entry name" value="Alkaline Phosphatase, subunit A"/>
    <property type="match status" value="1"/>
</dbReference>
<dbReference type="Proteomes" id="UP000316095">
    <property type="component" value="Unassembled WGS sequence"/>
</dbReference>
<dbReference type="EMBL" id="SJPG01000001">
    <property type="protein sequence ID" value="TWT61069.1"/>
    <property type="molecule type" value="Genomic_DNA"/>
</dbReference>
<dbReference type="OrthoDB" id="9783154at2"/>
<accession>A0A5C5XEI4</accession>
<dbReference type="CDD" id="cd16151">
    <property type="entry name" value="sulfatase_like"/>
    <property type="match status" value="1"/>
</dbReference>
<evidence type="ECO:0000259" key="4">
    <source>
        <dbReference type="Pfam" id="PF00884"/>
    </source>
</evidence>
<gene>
    <name evidence="5" type="primary">atsA_26</name>
    <name evidence="5" type="ORF">Pan54_18030</name>
</gene>
<dbReference type="Pfam" id="PF00884">
    <property type="entry name" value="Sulfatase"/>
    <property type="match status" value="1"/>
</dbReference>
<dbReference type="SUPFAM" id="SSF53649">
    <property type="entry name" value="Alkaline phosphatase-like"/>
    <property type="match status" value="1"/>
</dbReference>
<reference evidence="5 6" key="1">
    <citation type="submission" date="2019-02" db="EMBL/GenBank/DDBJ databases">
        <title>Deep-cultivation of Planctomycetes and their phenomic and genomic characterization uncovers novel biology.</title>
        <authorList>
            <person name="Wiegand S."/>
            <person name="Jogler M."/>
            <person name="Boedeker C."/>
            <person name="Pinto D."/>
            <person name="Vollmers J."/>
            <person name="Rivas-Marin E."/>
            <person name="Kohn T."/>
            <person name="Peeters S.H."/>
            <person name="Heuer A."/>
            <person name="Rast P."/>
            <person name="Oberbeckmann S."/>
            <person name="Bunk B."/>
            <person name="Jeske O."/>
            <person name="Meyerdierks A."/>
            <person name="Storesund J.E."/>
            <person name="Kallscheuer N."/>
            <person name="Luecker S."/>
            <person name="Lage O.M."/>
            <person name="Pohl T."/>
            <person name="Merkel B.J."/>
            <person name="Hornburger P."/>
            <person name="Mueller R.-W."/>
            <person name="Bruemmer F."/>
            <person name="Labrenz M."/>
            <person name="Spormann A.M."/>
            <person name="Op Den Camp H."/>
            <person name="Overmann J."/>
            <person name="Amann R."/>
            <person name="Jetten M.S.M."/>
            <person name="Mascher T."/>
            <person name="Medema M.H."/>
            <person name="Devos D.P."/>
            <person name="Kaster A.-K."/>
            <person name="Ovreas L."/>
            <person name="Rohde M."/>
            <person name="Galperin M.Y."/>
            <person name="Jogler C."/>
        </authorList>
    </citation>
    <scope>NUCLEOTIDE SEQUENCE [LARGE SCALE GENOMIC DNA]</scope>
    <source>
        <strain evidence="5 6">Pan54</strain>
    </source>
</reference>
<protein>
    <submittedName>
        <fullName evidence="5">Arylsulfatase</fullName>
        <ecNumber evidence="5">3.1.6.1</ecNumber>
    </submittedName>
</protein>
<evidence type="ECO:0000256" key="2">
    <source>
        <dbReference type="ARBA" id="ARBA00022801"/>
    </source>
</evidence>
<dbReference type="PANTHER" id="PTHR42693">
    <property type="entry name" value="ARYLSULFATASE FAMILY MEMBER"/>
    <property type="match status" value="1"/>
</dbReference>
<dbReference type="InterPro" id="IPR017850">
    <property type="entry name" value="Alkaline_phosphatase_core_sf"/>
</dbReference>
<dbReference type="AlphaFoldDB" id="A0A5C5XEI4"/>
<comment type="similarity">
    <text evidence="1">Belongs to the sulfatase family.</text>
</comment>
<keyword evidence="6" id="KW-1185">Reference proteome</keyword>
<dbReference type="InterPro" id="IPR000917">
    <property type="entry name" value="Sulfatase_N"/>
</dbReference>
<evidence type="ECO:0000256" key="3">
    <source>
        <dbReference type="SAM" id="SignalP"/>
    </source>
</evidence>